<dbReference type="GO" id="GO:0046872">
    <property type="term" value="F:metal ion binding"/>
    <property type="evidence" value="ECO:0007669"/>
    <property type="project" value="UniProtKB-KW"/>
</dbReference>
<evidence type="ECO:0000259" key="4">
    <source>
        <dbReference type="SMART" id="SM00829"/>
    </source>
</evidence>
<organism evidence="5 6">
    <name type="scientific">Branchiibius hedensis</name>
    <dbReference type="NCBI Taxonomy" id="672460"/>
    <lineage>
        <taxon>Bacteria</taxon>
        <taxon>Bacillati</taxon>
        <taxon>Actinomycetota</taxon>
        <taxon>Actinomycetes</taxon>
        <taxon>Micrococcales</taxon>
        <taxon>Dermacoccaceae</taxon>
        <taxon>Branchiibius</taxon>
    </lineage>
</organism>
<dbReference type="InterPro" id="IPR020843">
    <property type="entry name" value="ER"/>
</dbReference>
<dbReference type="SMART" id="SM00829">
    <property type="entry name" value="PKS_ER"/>
    <property type="match status" value="1"/>
</dbReference>
<dbReference type="AlphaFoldDB" id="A0A2Y8ZK47"/>
<dbReference type="InterPro" id="IPR013149">
    <property type="entry name" value="ADH-like_C"/>
</dbReference>
<evidence type="ECO:0000313" key="5">
    <source>
        <dbReference type="EMBL" id="SSA32760.1"/>
    </source>
</evidence>
<dbReference type="SUPFAM" id="SSF51735">
    <property type="entry name" value="NAD(P)-binding Rossmann-fold domains"/>
    <property type="match status" value="1"/>
</dbReference>
<protein>
    <submittedName>
        <fullName evidence="5">2-desacetyl-2-hydroxyethyl bacteriochlorophyllide A dehydrogenase</fullName>
    </submittedName>
</protein>
<dbReference type="Pfam" id="PF08240">
    <property type="entry name" value="ADH_N"/>
    <property type="match status" value="1"/>
</dbReference>
<dbReference type="Proteomes" id="UP000250028">
    <property type="component" value="Unassembled WGS sequence"/>
</dbReference>
<feature type="domain" description="Enoyl reductase (ER)" evidence="4">
    <location>
        <begin position="12"/>
        <end position="348"/>
    </location>
</feature>
<keyword evidence="6" id="KW-1185">Reference proteome</keyword>
<dbReference type="InterPro" id="IPR036291">
    <property type="entry name" value="NAD(P)-bd_dom_sf"/>
</dbReference>
<dbReference type="OrthoDB" id="241504at2"/>
<dbReference type="Gene3D" id="3.40.50.720">
    <property type="entry name" value="NAD(P)-binding Rossmann-like Domain"/>
    <property type="match status" value="1"/>
</dbReference>
<dbReference type="GO" id="GO:0016491">
    <property type="term" value="F:oxidoreductase activity"/>
    <property type="evidence" value="ECO:0007669"/>
    <property type="project" value="InterPro"/>
</dbReference>
<name>A0A2Y8ZK47_9MICO</name>
<dbReference type="EMBL" id="UESZ01000001">
    <property type="protein sequence ID" value="SSA32760.1"/>
    <property type="molecule type" value="Genomic_DNA"/>
</dbReference>
<dbReference type="Gene3D" id="3.90.180.10">
    <property type="entry name" value="Medium-chain alcohol dehydrogenases, catalytic domain"/>
    <property type="match status" value="1"/>
</dbReference>
<dbReference type="Pfam" id="PF00107">
    <property type="entry name" value="ADH_zinc_N"/>
    <property type="match status" value="1"/>
</dbReference>
<evidence type="ECO:0000256" key="3">
    <source>
        <dbReference type="ARBA" id="ARBA00022833"/>
    </source>
</evidence>
<sequence length="352" mass="37178">MEDTMKAAILVGPHKLDVREVPRPQITEPGDVLLKVEKTAICGTDLHPYEGRIELESDVILGHEFLGTVVQTGSAVQQFEEGDRAVASCVVHCGHCRACRRGDPARCAGSRIFGLGIALGGLDGGQAEYVVVPNADIVMRKLPDEIRSSDEDLLFAGDIMTTGYEAVRRAIRPGDAVAVVGAGPVGLCAVMAAVALGAEKVIVVDMVPERLAEAAGFGAIPVNAAETDPYDAVLDLTNWVGADVVVDAVGHESALATACKIVAAGGTISIPGVYLEDSMELPYGDLWLRGVKLVNGVANIVNYMDEVIALTEAGRLAPARMISHRMPLSEAAAAYELFEQRQATKILLDPTQ</sequence>
<keyword evidence="3" id="KW-0862">Zinc</keyword>
<dbReference type="SUPFAM" id="SSF50129">
    <property type="entry name" value="GroES-like"/>
    <property type="match status" value="1"/>
</dbReference>
<proteinExistence type="predicted"/>
<dbReference type="InterPro" id="IPR011032">
    <property type="entry name" value="GroES-like_sf"/>
</dbReference>
<reference evidence="6" key="1">
    <citation type="submission" date="2016-10" db="EMBL/GenBank/DDBJ databases">
        <authorList>
            <person name="Varghese N."/>
            <person name="Submissions S."/>
        </authorList>
    </citation>
    <scope>NUCLEOTIDE SEQUENCE [LARGE SCALE GENOMIC DNA]</scope>
    <source>
        <strain evidence="6">DSM 22951</strain>
    </source>
</reference>
<evidence type="ECO:0000256" key="1">
    <source>
        <dbReference type="ARBA" id="ARBA00001947"/>
    </source>
</evidence>
<dbReference type="PANTHER" id="PTHR42813:SF2">
    <property type="entry name" value="DEHYDROGENASE, ZINC-CONTAINING, PUTATIVE (AFU_ORTHOLOGUE AFUA_2G02810)-RELATED"/>
    <property type="match status" value="1"/>
</dbReference>
<evidence type="ECO:0000256" key="2">
    <source>
        <dbReference type="ARBA" id="ARBA00022723"/>
    </source>
</evidence>
<accession>A0A2Y8ZK47</accession>
<comment type="cofactor">
    <cofactor evidence="1">
        <name>Zn(2+)</name>
        <dbReference type="ChEBI" id="CHEBI:29105"/>
    </cofactor>
</comment>
<evidence type="ECO:0000313" key="6">
    <source>
        <dbReference type="Proteomes" id="UP000250028"/>
    </source>
</evidence>
<dbReference type="InterPro" id="IPR013154">
    <property type="entry name" value="ADH-like_N"/>
</dbReference>
<keyword evidence="2" id="KW-0479">Metal-binding</keyword>
<dbReference type="PANTHER" id="PTHR42813">
    <property type="entry name" value="ZINC-TYPE ALCOHOL DEHYDROGENASE-LIKE"/>
    <property type="match status" value="1"/>
</dbReference>
<gene>
    <name evidence="5" type="ORF">SAMN04489750_0024</name>
</gene>